<accession>A0A812RH51</accession>
<dbReference type="PROSITE" id="PS50191">
    <property type="entry name" value="CRAL_TRIO"/>
    <property type="match status" value="1"/>
</dbReference>
<keyword evidence="4" id="KW-1185">Reference proteome</keyword>
<evidence type="ECO:0000256" key="1">
    <source>
        <dbReference type="SAM" id="MobiDB-lite"/>
    </source>
</evidence>
<dbReference type="OrthoDB" id="1434354at2759"/>
<organism evidence="3 4">
    <name type="scientific">Symbiodinium natans</name>
    <dbReference type="NCBI Taxonomy" id="878477"/>
    <lineage>
        <taxon>Eukaryota</taxon>
        <taxon>Sar</taxon>
        <taxon>Alveolata</taxon>
        <taxon>Dinophyceae</taxon>
        <taxon>Suessiales</taxon>
        <taxon>Symbiodiniaceae</taxon>
        <taxon>Symbiodinium</taxon>
    </lineage>
</organism>
<dbReference type="InterPro" id="IPR001251">
    <property type="entry name" value="CRAL-TRIO_dom"/>
</dbReference>
<evidence type="ECO:0000313" key="3">
    <source>
        <dbReference type="EMBL" id="CAE7441607.1"/>
    </source>
</evidence>
<dbReference type="GO" id="GO:0005737">
    <property type="term" value="C:cytoplasm"/>
    <property type="evidence" value="ECO:0007669"/>
    <property type="project" value="TreeGrafter"/>
</dbReference>
<dbReference type="PANTHER" id="PTHR23324:SF83">
    <property type="entry name" value="SEC14-LIKE PROTEIN 2"/>
    <property type="match status" value="1"/>
</dbReference>
<gene>
    <name evidence="3" type="ORF">SNAT2548_LOCUS24013</name>
</gene>
<dbReference type="Pfam" id="PF00650">
    <property type="entry name" value="CRAL_TRIO"/>
    <property type="match status" value="1"/>
</dbReference>
<proteinExistence type="predicted"/>
<feature type="domain" description="CRAL-TRIO" evidence="2">
    <location>
        <begin position="188"/>
        <end position="367"/>
    </location>
</feature>
<dbReference type="Proteomes" id="UP000604046">
    <property type="component" value="Unassembled WGS sequence"/>
</dbReference>
<comment type="caution">
    <text evidence="3">The sequence shown here is derived from an EMBL/GenBank/DDBJ whole genome shotgun (WGS) entry which is preliminary data.</text>
</comment>
<dbReference type="AlphaFoldDB" id="A0A812RH51"/>
<dbReference type="InterPro" id="IPR036865">
    <property type="entry name" value="CRAL-TRIO_dom_sf"/>
</dbReference>
<evidence type="ECO:0000313" key="4">
    <source>
        <dbReference type="Proteomes" id="UP000604046"/>
    </source>
</evidence>
<dbReference type="CDD" id="cd00170">
    <property type="entry name" value="SEC14"/>
    <property type="match status" value="1"/>
</dbReference>
<dbReference type="InterPro" id="IPR051064">
    <property type="entry name" value="SEC14/CRAL-TRIO_domain"/>
</dbReference>
<dbReference type="EMBL" id="CAJNDS010002341">
    <property type="protein sequence ID" value="CAE7441607.1"/>
    <property type="molecule type" value="Genomic_DNA"/>
</dbReference>
<dbReference type="SMART" id="SM00516">
    <property type="entry name" value="SEC14"/>
    <property type="match status" value="1"/>
</dbReference>
<dbReference type="Gene3D" id="3.40.525.10">
    <property type="entry name" value="CRAL-TRIO lipid binding domain"/>
    <property type="match status" value="1"/>
</dbReference>
<dbReference type="SUPFAM" id="SSF52087">
    <property type="entry name" value="CRAL/TRIO domain"/>
    <property type="match status" value="1"/>
</dbReference>
<sequence length="411" mass="45696">MAPGPGLDAYVWKRKLGWRRDCRPLCTGRSPAAYRQREHLVPGGDFQHTHTGRRGHRHGQRAPAGCRFDRGLPTFRFLGVSDLNIFYHLSIADGTSATILIKDFVAPVAALESFVDGWSFELDDPLTLSRFLLGKPDNLIEAKERVTQARAWRAQADLDRIMREWGVLSEDFPDIPTIPTIPTWTWEPQTDRAKALAPHFFGRCLKTARTAQGGPVIFLRLGAFDLEGAVRESLVDDVLDPWIFMVEQAFQSCRAVSLSKRSLIKMCAIVDVDGVSFSWLQHMAVLQKFSAAINRNYPEMAATLTIVRAPAVFSWLWQLSAPLLLEEMTRRKLAILGHDFERGLIDHAHVNLRELPECLGGDAPESEAPAAERFGPGVGAALPPRRPHAASAARAACVPSRPKLAVWATQT</sequence>
<evidence type="ECO:0000259" key="2">
    <source>
        <dbReference type="PROSITE" id="PS50191"/>
    </source>
</evidence>
<feature type="region of interest" description="Disordered" evidence="1">
    <location>
        <begin position="361"/>
        <end position="382"/>
    </location>
</feature>
<protein>
    <recommendedName>
        <fullName evidence="2">CRAL-TRIO domain-containing protein</fullName>
    </recommendedName>
</protein>
<name>A0A812RH51_9DINO</name>
<reference evidence="3" key="1">
    <citation type="submission" date="2021-02" db="EMBL/GenBank/DDBJ databases">
        <authorList>
            <person name="Dougan E. K."/>
            <person name="Rhodes N."/>
            <person name="Thang M."/>
            <person name="Chan C."/>
        </authorList>
    </citation>
    <scope>NUCLEOTIDE SEQUENCE</scope>
</reference>
<dbReference type="PANTHER" id="PTHR23324">
    <property type="entry name" value="SEC14 RELATED PROTEIN"/>
    <property type="match status" value="1"/>
</dbReference>